<evidence type="ECO:0000256" key="10">
    <source>
        <dbReference type="ARBA" id="ARBA00023237"/>
    </source>
</evidence>
<evidence type="ECO:0000256" key="3">
    <source>
        <dbReference type="ARBA" id="ARBA00022448"/>
    </source>
</evidence>
<dbReference type="Pfam" id="PF13609">
    <property type="entry name" value="Porin_4"/>
    <property type="match status" value="1"/>
</dbReference>
<dbReference type="InterPro" id="IPR033900">
    <property type="entry name" value="Gram_neg_porin_domain"/>
</dbReference>
<evidence type="ECO:0000256" key="5">
    <source>
        <dbReference type="ARBA" id="ARBA00022692"/>
    </source>
</evidence>
<dbReference type="PANTHER" id="PTHR34501:SF9">
    <property type="entry name" value="MAJOR OUTER MEMBRANE PROTEIN P.IA"/>
    <property type="match status" value="1"/>
</dbReference>
<reference evidence="14 15" key="1">
    <citation type="submission" date="2018-01" db="EMBL/GenBank/DDBJ databases">
        <title>Whole genome analyses suggest that Burkholderia sensu lato contains two further novel genera in the rhizoxinica-symbiotica group Mycetohabitans gen. nov., and Trinickia gen. nov.: implications for the evolution of diazotrophy and nodulation in the Burkholderiaceae.</title>
        <authorList>
            <person name="Estrada-de los Santos P."/>
            <person name="Palmer M."/>
            <person name="Chavez-Ramirez B."/>
            <person name="Beukes C."/>
            <person name="Steenkamp E.T."/>
            <person name="Hirsch A.M."/>
            <person name="Manyaka P."/>
            <person name="Maluk M."/>
            <person name="Lafos M."/>
            <person name="Crook M."/>
            <person name="Gross E."/>
            <person name="Simon M.F."/>
            <person name="Bueno dos Reis Junior F."/>
            <person name="Poole P.S."/>
            <person name="Venter S.N."/>
            <person name="James E.K."/>
        </authorList>
    </citation>
    <scope>NUCLEOTIDE SEQUENCE [LARGE SCALE GENOMIC DNA]</scope>
    <source>
        <strain evidence="14 15">WSM 3937</strain>
    </source>
</reference>
<dbReference type="GO" id="GO:0015288">
    <property type="term" value="F:porin activity"/>
    <property type="evidence" value="ECO:0007669"/>
    <property type="project" value="UniProtKB-KW"/>
</dbReference>
<keyword evidence="4" id="KW-1134">Transmembrane beta strand</keyword>
<evidence type="ECO:0000256" key="6">
    <source>
        <dbReference type="ARBA" id="ARBA00022729"/>
    </source>
</evidence>
<dbReference type="Gene3D" id="2.40.160.10">
    <property type="entry name" value="Porin"/>
    <property type="match status" value="1"/>
</dbReference>
<gene>
    <name evidence="14" type="ORF">C0Z16_24900</name>
    <name evidence="13" type="ORF">LMG27174_05178</name>
</gene>
<evidence type="ECO:0000256" key="2">
    <source>
        <dbReference type="ARBA" id="ARBA00011233"/>
    </source>
</evidence>
<evidence type="ECO:0000313" key="13">
    <source>
        <dbReference type="EMBL" id="CAB3723760.1"/>
    </source>
</evidence>
<dbReference type="SUPFAM" id="SSF56935">
    <property type="entry name" value="Porins"/>
    <property type="match status" value="1"/>
</dbReference>
<dbReference type="PANTHER" id="PTHR34501">
    <property type="entry name" value="PROTEIN YDDL-RELATED"/>
    <property type="match status" value="1"/>
</dbReference>
<proteinExistence type="predicted"/>
<dbReference type="InterPro" id="IPR050298">
    <property type="entry name" value="Gram-neg_bact_OMP"/>
</dbReference>
<dbReference type="GO" id="GO:0006811">
    <property type="term" value="P:monoatomic ion transport"/>
    <property type="evidence" value="ECO:0007669"/>
    <property type="project" value="UniProtKB-KW"/>
</dbReference>
<evidence type="ECO:0000313" key="15">
    <source>
        <dbReference type="Proteomes" id="UP000235659"/>
    </source>
</evidence>
<dbReference type="InterPro" id="IPR023614">
    <property type="entry name" value="Porin_dom_sf"/>
</dbReference>
<dbReference type="EMBL" id="PNXY01000020">
    <property type="protein sequence ID" value="PMS27489.1"/>
    <property type="molecule type" value="Genomic_DNA"/>
</dbReference>
<keyword evidence="6 11" id="KW-0732">Signal</keyword>
<dbReference type="GO" id="GO:0009279">
    <property type="term" value="C:cell outer membrane"/>
    <property type="evidence" value="ECO:0007669"/>
    <property type="project" value="UniProtKB-SubCell"/>
</dbReference>
<sequence>MNRVSTKRSRRVAISAVVGLCVLATGSAHAQSSGSGSVTIGGLLDEGVAVYSNSNGSRLLQMQDSAIFPSKFFFRGREDLGNGMRATFSLDSMISLSTGGLDPQSRGAMFENSSWVGIGESGIGDLRLGRQNDFAFDDFLITGIDPATGIAGGMLNFRTGSFGADLLGVRGAAIAGSIVNGPFAPINNATGLAAIDWDRVGGKRMGSAVKFVSDDFRGFSGGLMYSFGGTPGDFDNSSGKSASLMYRRGVTRAAVVYTVQNYLPVNGGHSGLANLTAGIRSKFGELAVTGLYAQARNTFTGARISAAAAGAGYDITPALNLGATYTYEFGNDLLKNVRVNQAALQATYSLSKRTKIYLTSVYQHTNGAYAAEIGNIVSSGKVQSVTQLGMLTSF</sequence>
<feature type="domain" description="Porin" evidence="12">
    <location>
        <begin position="21"/>
        <end position="367"/>
    </location>
</feature>
<keyword evidence="5" id="KW-0812">Transmembrane</keyword>
<comment type="subcellular location">
    <subcellularLocation>
        <location evidence="1">Cell outer membrane</location>
        <topology evidence="1">Multi-pass membrane protein</topology>
    </subcellularLocation>
</comment>
<name>A0A2N7WDG6_9BURK</name>
<evidence type="ECO:0000256" key="11">
    <source>
        <dbReference type="SAM" id="SignalP"/>
    </source>
</evidence>
<feature type="signal peptide" evidence="11">
    <location>
        <begin position="1"/>
        <end position="30"/>
    </location>
</feature>
<evidence type="ECO:0000259" key="12">
    <source>
        <dbReference type="Pfam" id="PF13609"/>
    </source>
</evidence>
<protein>
    <submittedName>
        <fullName evidence="14">Porin</fullName>
    </submittedName>
</protein>
<feature type="chain" id="PRO_5044384252" evidence="11">
    <location>
        <begin position="31"/>
        <end position="394"/>
    </location>
</feature>
<dbReference type="PRINTS" id="PR00184">
    <property type="entry name" value="NEISSPPORIN"/>
</dbReference>
<evidence type="ECO:0000256" key="4">
    <source>
        <dbReference type="ARBA" id="ARBA00022452"/>
    </source>
</evidence>
<accession>A0A2N7WDG6</accession>
<dbReference type="OrthoDB" id="8982743at2"/>
<keyword evidence="9" id="KW-0472">Membrane</keyword>
<evidence type="ECO:0000256" key="8">
    <source>
        <dbReference type="ARBA" id="ARBA00023114"/>
    </source>
</evidence>
<dbReference type="InterPro" id="IPR002299">
    <property type="entry name" value="Porin_Neis"/>
</dbReference>
<keyword evidence="15" id="KW-1185">Reference proteome</keyword>
<evidence type="ECO:0000256" key="7">
    <source>
        <dbReference type="ARBA" id="ARBA00023065"/>
    </source>
</evidence>
<organism evidence="13 16">
    <name type="scientific">Paraburkholderia rhynchosiae</name>
    <dbReference type="NCBI Taxonomy" id="487049"/>
    <lineage>
        <taxon>Bacteria</taxon>
        <taxon>Pseudomonadati</taxon>
        <taxon>Pseudomonadota</taxon>
        <taxon>Betaproteobacteria</taxon>
        <taxon>Burkholderiales</taxon>
        <taxon>Burkholderiaceae</taxon>
        <taxon>Paraburkholderia</taxon>
    </lineage>
</organism>
<keyword evidence="8" id="KW-0626">Porin</keyword>
<keyword evidence="7" id="KW-0406">Ion transport</keyword>
<comment type="subunit">
    <text evidence="2">Homotrimer.</text>
</comment>
<dbReference type="CDD" id="cd00342">
    <property type="entry name" value="gram_neg_porins"/>
    <property type="match status" value="1"/>
</dbReference>
<keyword evidence="3" id="KW-0813">Transport</keyword>
<keyword evidence="10" id="KW-0998">Cell outer membrane</keyword>
<evidence type="ECO:0000313" key="16">
    <source>
        <dbReference type="Proteomes" id="UP000494205"/>
    </source>
</evidence>
<dbReference type="EMBL" id="CADIJZ010000022">
    <property type="protein sequence ID" value="CAB3723760.1"/>
    <property type="molecule type" value="Genomic_DNA"/>
</dbReference>
<dbReference type="GO" id="GO:0046930">
    <property type="term" value="C:pore complex"/>
    <property type="evidence" value="ECO:0007669"/>
    <property type="project" value="UniProtKB-KW"/>
</dbReference>
<dbReference type="Proteomes" id="UP000494205">
    <property type="component" value="Unassembled WGS sequence"/>
</dbReference>
<reference evidence="13 16" key="2">
    <citation type="submission" date="2020-04" db="EMBL/GenBank/DDBJ databases">
        <authorList>
            <person name="De Canck E."/>
        </authorList>
    </citation>
    <scope>NUCLEOTIDE SEQUENCE [LARGE SCALE GENOMIC DNA]</scope>
    <source>
        <strain evidence="13 16">LMG 27174</strain>
    </source>
</reference>
<dbReference type="Proteomes" id="UP000235659">
    <property type="component" value="Unassembled WGS sequence"/>
</dbReference>
<evidence type="ECO:0000256" key="1">
    <source>
        <dbReference type="ARBA" id="ARBA00004571"/>
    </source>
</evidence>
<evidence type="ECO:0000256" key="9">
    <source>
        <dbReference type="ARBA" id="ARBA00023136"/>
    </source>
</evidence>
<dbReference type="RefSeq" id="WP_102634716.1">
    <property type="nucleotide sequence ID" value="NZ_CADIJZ010000022.1"/>
</dbReference>
<evidence type="ECO:0000313" key="14">
    <source>
        <dbReference type="EMBL" id="PMS27489.1"/>
    </source>
</evidence>
<dbReference type="AlphaFoldDB" id="A0A2N7WDG6"/>